<protein>
    <submittedName>
        <fullName evidence="2">Uncharacterized protein</fullName>
    </submittedName>
</protein>
<sequence length="262" mass="30456">MPGNRRYPLERIRYASYIWPADWQPERTSTSTSTSFDQDLQQHCACCIRSSYYVTSSPEAFQRHRLVLSRCEQFGPSLLDRHGYSKLISDATSVVLWAIWTNLVYDSDLVYMSVDYFYFLIDWLLWRVYVPTEPFPFAFHPPIKTGPPYSDVVEYFLCRSDGLKYLEGLFADCHHYHTRWKMLQAIRGIFNGQDYYVGYGGSCFCGPGCTSVPLVACVCLPWPRPREPVVVLRVEETTTWKKKKKKGKKSKKKKEEAGCLVM</sequence>
<comment type="caution">
    <text evidence="2">The sequence shown here is derived from an EMBL/GenBank/DDBJ whole genome shotgun (WGS) entry which is preliminary data.</text>
</comment>
<keyword evidence="3" id="KW-1185">Reference proteome</keyword>
<feature type="compositionally biased region" description="Basic residues" evidence="1">
    <location>
        <begin position="242"/>
        <end position="252"/>
    </location>
</feature>
<evidence type="ECO:0000313" key="2">
    <source>
        <dbReference type="EMBL" id="KAK3348413.1"/>
    </source>
</evidence>
<dbReference type="EMBL" id="JAUEPP010000003">
    <property type="protein sequence ID" value="KAK3348413.1"/>
    <property type="molecule type" value="Genomic_DNA"/>
</dbReference>
<dbReference type="Proteomes" id="UP001278500">
    <property type="component" value="Unassembled WGS sequence"/>
</dbReference>
<gene>
    <name evidence="2" type="ORF">B0H65DRAFT_175031</name>
</gene>
<reference evidence="2" key="1">
    <citation type="journal article" date="2023" name="Mol. Phylogenet. Evol.">
        <title>Genome-scale phylogeny and comparative genomics of the fungal order Sordariales.</title>
        <authorList>
            <person name="Hensen N."/>
            <person name="Bonometti L."/>
            <person name="Westerberg I."/>
            <person name="Brannstrom I.O."/>
            <person name="Guillou S."/>
            <person name="Cros-Aarteil S."/>
            <person name="Calhoun S."/>
            <person name="Haridas S."/>
            <person name="Kuo A."/>
            <person name="Mondo S."/>
            <person name="Pangilinan J."/>
            <person name="Riley R."/>
            <person name="LaButti K."/>
            <person name="Andreopoulos B."/>
            <person name="Lipzen A."/>
            <person name="Chen C."/>
            <person name="Yan M."/>
            <person name="Daum C."/>
            <person name="Ng V."/>
            <person name="Clum A."/>
            <person name="Steindorff A."/>
            <person name="Ohm R.A."/>
            <person name="Martin F."/>
            <person name="Silar P."/>
            <person name="Natvig D.O."/>
            <person name="Lalanne C."/>
            <person name="Gautier V."/>
            <person name="Ament-Velasquez S.L."/>
            <person name="Kruys A."/>
            <person name="Hutchinson M.I."/>
            <person name="Powell A.J."/>
            <person name="Barry K."/>
            <person name="Miller A.N."/>
            <person name="Grigoriev I.V."/>
            <person name="Debuchy R."/>
            <person name="Gladieux P."/>
            <person name="Hiltunen Thoren M."/>
            <person name="Johannesson H."/>
        </authorList>
    </citation>
    <scope>NUCLEOTIDE SEQUENCE</scope>
    <source>
        <strain evidence="2">CBS 560.94</strain>
    </source>
</reference>
<dbReference type="GeneID" id="87858581"/>
<evidence type="ECO:0000313" key="3">
    <source>
        <dbReference type="Proteomes" id="UP001278500"/>
    </source>
</evidence>
<reference evidence="2" key="2">
    <citation type="submission" date="2023-06" db="EMBL/GenBank/DDBJ databases">
        <authorList>
            <consortium name="Lawrence Berkeley National Laboratory"/>
            <person name="Haridas S."/>
            <person name="Hensen N."/>
            <person name="Bonometti L."/>
            <person name="Westerberg I."/>
            <person name="Brannstrom I.O."/>
            <person name="Guillou S."/>
            <person name="Cros-Aarteil S."/>
            <person name="Calhoun S."/>
            <person name="Kuo A."/>
            <person name="Mondo S."/>
            <person name="Pangilinan J."/>
            <person name="Riley R."/>
            <person name="Labutti K."/>
            <person name="Andreopoulos B."/>
            <person name="Lipzen A."/>
            <person name="Chen C."/>
            <person name="Yanf M."/>
            <person name="Daum C."/>
            <person name="Ng V."/>
            <person name="Clum A."/>
            <person name="Steindorff A."/>
            <person name="Ohm R."/>
            <person name="Martin F."/>
            <person name="Silar P."/>
            <person name="Natvig D."/>
            <person name="Lalanne C."/>
            <person name="Gautier V."/>
            <person name="Ament-Velasquez S.L."/>
            <person name="Kruys A."/>
            <person name="Hutchinson M.I."/>
            <person name="Powell A.J."/>
            <person name="Barry K."/>
            <person name="Miller A.N."/>
            <person name="Grigoriev I.V."/>
            <person name="Debuchy R."/>
            <person name="Gladieux P."/>
            <person name="Thoren M.H."/>
            <person name="Johannesson H."/>
        </authorList>
    </citation>
    <scope>NUCLEOTIDE SEQUENCE</scope>
    <source>
        <strain evidence="2">CBS 560.94</strain>
    </source>
</reference>
<organism evidence="2 3">
    <name type="scientific">Neurospora tetraspora</name>
    <dbReference type="NCBI Taxonomy" id="94610"/>
    <lineage>
        <taxon>Eukaryota</taxon>
        <taxon>Fungi</taxon>
        <taxon>Dikarya</taxon>
        <taxon>Ascomycota</taxon>
        <taxon>Pezizomycotina</taxon>
        <taxon>Sordariomycetes</taxon>
        <taxon>Sordariomycetidae</taxon>
        <taxon>Sordariales</taxon>
        <taxon>Sordariaceae</taxon>
        <taxon>Neurospora</taxon>
    </lineage>
</organism>
<dbReference type="RefSeq" id="XP_062683495.1">
    <property type="nucleotide sequence ID" value="XM_062821427.1"/>
</dbReference>
<dbReference type="AlphaFoldDB" id="A0AAE0MUP1"/>
<name>A0AAE0MUP1_9PEZI</name>
<proteinExistence type="predicted"/>
<feature type="compositionally biased region" description="Basic and acidic residues" evidence="1">
    <location>
        <begin position="253"/>
        <end position="262"/>
    </location>
</feature>
<accession>A0AAE0MUP1</accession>
<evidence type="ECO:0000256" key="1">
    <source>
        <dbReference type="SAM" id="MobiDB-lite"/>
    </source>
</evidence>
<feature type="region of interest" description="Disordered" evidence="1">
    <location>
        <begin position="242"/>
        <end position="262"/>
    </location>
</feature>